<accession>A0A8J4RCN5</accession>
<evidence type="ECO:0000313" key="1">
    <source>
        <dbReference type="EMBL" id="KAF3961744.1"/>
    </source>
</evidence>
<dbReference type="Gene3D" id="2.40.40.20">
    <property type="match status" value="1"/>
</dbReference>
<dbReference type="AlphaFoldDB" id="A0A8J4RCN5"/>
<keyword evidence="2" id="KW-1185">Reference proteome</keyword>
<name>A0A8J4RCN5_9ROSI</name>
<dbReference type="EMBL" id="JRKL02001839">
    <property type="protein sequence ID" value="KAF3961744.1"/>
    <property type="molecule type" value="Genomic_DNA"/>
</dbReference>
<sequence>MDENANPNLEASTSIDAASAYVVPYIDPTYHPPTYVLPYILCTPIQVAEIEGEAPTPAETELPTPTLAEVEIPSQYRSYDHGCAGWSQFGKKLLDVLVEHDITFTDHLTGTLQRKLGKDFLMAILERKKMLNRLLVDEAVYDDNSFVALHLDTIQKLQLFRGDTIFIKVKKWKDTICIAIPDETCGEPKIRMNKVNIKSEGPAWGCCICAPVP</sequence>
<comment type="caution">
    <text evidence="1">The sequence shown here is derived from an EMBL/GenBank/DDBJ whole genome shotgun (WGS) entry which is preliminary data.</text>
</comment>
<dbReference type="Proteomes" id="UP000737018">
    <property type="component" value="Unassembled WGS sequence"/>
</dbReference>
<evidence type="ECO:0000313" key="2">
    <source>
        <dbReference type="Proteomes" id="UP000737018"/>
    </source>
</evidence>
<protein>
    <submittedName>
        <fullName evidence="1">Uncharacterized protein</fullName>
    </submittedName>
</protein>
<dbReference type="OrthoDB" id="1920254at2759"/>
<gene>
    <name evidence="1" type="ORF">CMV_013663</name>
</gene>
<dbReference type="InterPro" id="IPR009010">
    <property type="entry name" value="Asp_de-COase-like_dom_sf"/>
</dbReference>
<organism evidence="1 2">
    <name type="scientific">Castanea mollissima</name>
    <name type="common">Chinese chestnut</name>
    <dbReference type="NCBI Taxonomy" id="60419"/>
    <lineage>
        <taxon>Eukaryota</taxon>
        <taxon>Viridiplantae</taxon>
        <taxon>Streptophyta</taxon>
        <taxon>Embryophyta</taxon>
        <taxon>Tracheophyta</taxon>
        <taxon>Spermatophyta</taxon>
        <taxon>Magnoliopsida</taxon>
        <taxon>eudicotyledons</taxon>
        <taxon>Gunneridae</taxon>
        <taxon>Pentapetalae</taxon>
        <taxon>rosids</taxon>
        <taxon>fabids</taxon>
        <taxon>Fagales</taxon>
        <taxon>Fagaceae</taxon>
        <taxon>Castanea</taxon>
    </lineage>
</organism>
<reference evidence="1" key="1">
    <citation type="submission" date="2020-03" db="EMBL/GenBank/DDBJ databases">
        <title>Castanea mollissima Vanexum genome sequencing.</title>
        <authorList>
            <person name="Staton M."/>
        </authorList>
    </citation>
    <scope>NUCLEOTIDE SEQUENCE</scope>
    <source>
        <tissue evidence="1">Leaf</tissue>
    </source>
</reference>
<proteinExistence type="predicted"/>
<dbReference type="FunFam" id="2.40.40.20:FF:000003">
    <property type="entry name" value="Transitional endoplasmic reticulum ATPase"/>
    <property type="match status" value="1"/>
</dbReference>
<dbReference type="SUPFAM" id="SSF50692">
    <property type="entry name" value="ADC-like"/>
    <property type="match status" value="1"/>
</dbReference>